<feature type="signal peptide" evidence="1">
    <location>
        <begin position="1"/>
        <end position="25"/>
    </location>
</feature>
<dbReference type="InterPro" id="IPR011050">
    <property type="entry name" value="Pectin_lyase_fold/virulence"/>
</dbReference>
<dbReference type="Pfam" id="PF13229">
    <property type="entry name" value="Beta_helix"/>
    <property type="match status" value="1"/>
</dbReference>
<feature type="chain" id="PRO_5022680263" evidence="1">
    <location>
        <begin position="26"/>
        <end position="342"/>
    </location>
</feature>
<dbReference type="Proteomes" id="UP000324611">
    <property type="component" value="Unassembled WGS sequence"/>
</dbReference>
<organism evidence="3 4">
    <name type="scientific">Chitinophaga agrisoli</name>
    <dbReference type="NCBI Taxonomy" id="2607653"/>
    <lineage>
        <taxon>Bacteria</taxon>
        <taxon>Pseudomonadati</taxon>
        <taxon>Bacteroidota</taxon>
        <taxon>Chitinophagia</taxon>
        <taxon>Chitinophagales</taxon>
        <taxon>Chitinophagaceae</taxon>
        <taxon>Chitinophaga</taxon>
    </lineage>
</organism>
<proteinExistence type="predicted"/>
<accession>A0A5B2VJ67</accession>
<evidence type="ECO:0000313" key="4">
    <source>
        <dbReference type="Proteomes" id="UP000324611"/>
    </source>
</evidence>
<reference evidence="3 4" key="2">
    <citation type="submission" date="2019-09" db="EMBL/GenBank/DDBJ databases">
        <authorList>
            <person name="Jin C."/>
        </authorList>
    </citation>
    <scope>NUCLEOTIDE SEQUENCE [LARGE SCALE GENOMIC DNA]</scope>
    <source>
        <strain evidence="3 4">BN140078</strain>
    </source>
</reference>
<name>A0A5B2VJ67_9BACT</name>
<dbReference type="InterPro" id="IPR012334">
    <property type="entry name" value="Pectin_lyas_fold"/>
</dbReference>
<dbReference type="SUPFAM" id="SSF51126">
    <property type="entry name" value="Pectin lyase-like"/>
    <property type="match status" value="1"/>
</dbReference>
<keyword evidence="4" id="KW-1185">Reference proteome</keyword>
<dbReference type="Gene3D" id="2.160.20.10">
    <property type="entry name" value="Single-stranded right-handed beta-helix, Pectin lyase-like"/>
    <property type="match status" value="1"/>
</dbReference>
<evidence type="ECO:0000313" key="3">
    <source>
        <dbReference type="EMBL" id="KAA2238954.1"/>
    </source>
</evidence>
<reference evidence="3 4" key="1">
    <citation type="submission" date="2019-09" db="EMBL/GenBank/DDBJ databases">
        <title>Chitinophaga ginsengihumi sp. nov., isolated from soil of ginseng rhizosphere.</title>
        <authorList>
            <person name="Lee J."/>
        </authorList>
    </citation>
    <scope>NUCLEOTIDE SEQUENCE [LARGE SCALE GENOMIC DNA]</scope>
    <source>
        <strain evidence="3 4">BN140078</strain>
    </source>
</reference>
<feature type="domain" description="Right handed beta helix" evidence="2">
    <location>
        <begin position="130"/>
        <end position="258"/>
    </location>
</feature>
<dbReference type="InterPro" id="IPR039448">
    <property type="entry name" value="Beta_helix"/>
</dbReference>
<protein>
    <submittedName>
        <fullName evidence="3">Right-handed parallel beta-helix repeat-containing protein</fullName>
    </submittedName>
</protein>
<dbReference type="EMBL" id="VUOC01000004">
    <property type="protein sequence ID" value="KAA2238954.1"/>
    <property type="molecule type" value="Genomic_DNA"/>
</dbReference>
<dbReference type="AlphaFoldDB" id="A0A5B2VJ67"/>
<gene>
    <name evidence="3" type="ORF">F0L74_22325</name>
</gene>
<comment type="caution">
    <text evidence="3">The sequence shown here is derived from an EMBL/GenBank/DDBJ whole genome shotgun (WGS) entry which is preliminary data.</text>
</comment>
<sequence>MLNVMNRLFSTALLLLSMYHAPVNAQTIFVDPVNGKDSQAGSAGKPMATLAEAVAAANAFSGKEPVTIKLQPGLYMLTDKLTLRLPATRTKGLRYVIEAAIMPDDTAWRPEKMPVIQSVSGINFSTGFQHAVGFLVQTEDVSFRGLKFAGNANPAVNYYYPINKKDSLIGGLEVSQCYFSGNRYGAPIQGAVWSQGPNTVIDHCVFYNCKNALLFFKQVEGFSVTNTVIYGAYESAMWVWLQNGQFTFRNNMVANCPYFWVIAPDSQPKTRFEHSQFLNVGQYAGNSITMEITPAKDVVFNMVDVKRLNNVDVLAAKEPSQAEIPGFSANYANGAGLFKIKH</sequence>
<evidence type="ECO:0000259" key="2">
    <source>
        <dbReference type="Pfam" id="PF13229"/>
    </source>
</evidence>
<evidence type="ECO:0000256" key="1">
    <source>
        <dbReference type="SAM" id="SignalP"/>
    </source>
</evidence>
<keyword evidence="1" id="KW-0732">Signal</keyword>